<dbReference type="GO" id="GO:0098797">
    <property type="term" value="C:plasma membrane protein complex"/>
    <property type="evidence" value="ECO:0007669"/>
    <property type="project" value="TreeGrafter"/>
</dbReference>
<proteinExistence type="inferred from homology"/>
<dbReference type="GO" id="GO:0015891">
    <property type="term" value="P:siderophore transport"/>
    <property type="evidence" value="ECO:0007669"/>
    <property type="project" value="InterPro"/>
</dbReference>
<evidence type="ECO:0000256" key="3">
    <source>
        <dbReference type="ARBA" id="ARBA00022448"/>
    </source>
</evidence>
<evidence type="ECO:0000256" key="8">
    <source>
        <dbReference type="ARBA" id="ARBA00022989"/>
    </source>
</evidence>
<dbReference type="PANTHER" id="PTHR33446">
    <property type="entry name" value="PROTEIN TONB-RELATED"/>
    <property type="match status" value="1"/>
</dbReference>
<evidence type="ECO:0000256" key="9">
    <source>
        <dbReference type="ARBA" id="ARBA00023136"/>
    </source>
</evidence>
<reference evidence="13" key="1">
    <citation type="submission" date="2019-03" db="EMBL/GenBank/DDBJ databases">
        <authorList>
            <person name="Hao L."/>
        </authorList>
    </citation>
    <scope>NUCLEOTIDE SEQUENCE</scope>
</reference>
<evidence type="ECO:0000256" key="11">
    <source>
        <dbReference type="SAM" id="Phobius"/>
    </source>
</evidence>
<evidence type="ECO:0000256" key="5">
    <source>
        <dbReference type="ARBA" id="ARBA00022519"/>
    </source>
</evidence>
<keyword evidence="7" id="KW-0653">Protein transport</keyword>
<comment type="similarity">
    <text evidence="2">Belongs to the TonB family.</text>
</comment>
<dbReference type="GO" id="GO:0030288">
    <property type="term" value="C:outer membrane-bounded periplasmic space"/>
    <property type="evidence" value="ECO:0007669"/>
    <property type="project" value="InterPro"/>
</dbReference>
<dbReference type="GO" id="GO:0055085">
    <property type="term" value="P:transmembrane transport"/>
    <property type="evidence" value="ECO:0007669"/>
    <property type="project" value="InterPro"/>
</dbReference>
<evidence type="ECO:0000256" key="1">
    <source>
        <dbReference type="ARBA" id="ARBA00004383"/>
    </source>
</evidence>
<keyword evidence="4" id="KW-1003">Cell membrane</keyword>
<feature type="transmembrane region" description="Helical" evidence="11">
    <location>
        <begin position="7"/>
        <end position="25"/>
    </location>
</feature>
<keyword evidence="3" id="KW-0813">Transport</keyword>
<dbReference type="SUPFAM" id="SSF74653">
    <property type="entry name" value="TolA/TonB C-terminal domain"/>
    <property type="match status" value="1"/>
</dbReference>
<feature type="compositionally biased region" description="Pro residues" evidence="10">
    <location>
        <begin position="64"/>
        <end position="74"/>
    </location>
</feature>
<dbReference type="GO" id="GO:0031992">
    <property type="term" value="F:energy transducer activity"/>
    <property type="evidence" value="ECO:0007669"/>
    <property type="project" value="InterPro"/>
</dbReference>
<dbReference type="PROSITE" id="PS52015">
    <property type="entry name" value="TONB_CTD"/>
    <property type="match status" value="1"/>
</dbReference>
<dbReference type="InterPro" id="IPR051045">
    <property type="entry name" value="TonB-dependent_transducer"/>
</dbReference>
<feature type="domain" description="TonB C-terminal" evidence="12">
    <location>
        <begin position="123"/>
        <end position="212"/>
    </location>
</feature>
<comment type="subcellular location">
    <subcellularLocation>
        <location evidence="1">Cell inner membrane</location>
        <topology evidence="1">Single-pass membrane protein</topology>
        <orientation evidence="1">Periplasmic side</orientation>
    </subcellularLocation>
</comment>
<evidence type="ECO:0000256" key="7">
    <source>
        <dbReference type="ARBA" id="ARBA00022927"/>
    </source>
</evidence>
<evidence type="ECO:0000256" key="6">
    <source>
        <dbReference type="ARBA" id="ARBA00022692"/>
    </source>
</evidence>
<dbReference type="InterPro" id="IPR037682">
    <property type="entry name" value="TonB_C"/>
</dbReference>
<evidence type="ECO:0000256" key="10">
    <source>
        <dbReference type="SAM" id="MobiDB-lite"/>
    </source>
</evidence>
<dbReference type="GO" id="GO:0015031">
    <property type="term" value="P:protein transport"/>
    <property type="evidence" value="ECO:0007669"/>
    <property type="project" value="UniProtKB-KW"/>
</dbReference>
<accession>A0A485LZK8</accession>
<evidence type="ECO:0000256" key="4">
    <source>
        <dbReference type="ARBA" id="ARBA00022475"/>
    </source>
</evidence>
<keyword evidence="8 11" id="KW-1133">Transmembrane helix</keyword>
<dbReference type="Gene3D" id="3.30.1150.10">
    <property type="match status" value="1"/>
</dbReference>
<evidence type="ECO:0000256" key="2">
    <source>
        <dbReference type="ARBA" id="ARBA00006555"/>
    </source>
</evidence>
<dbReference type="EMBL" id="CAADRM010000096">
    <property type="protein sequence ID" value="VFU14847.1"/>
    <property type="molecule type" value="Genomic_DNA"/>
</dbReference>
<keyword evidence="9 11" id="KW-0472">Membrane</keyword>
<dbReference type="NCBIfam" id="TIGR01352">
    <property type="entry name" value="tonB_Cterm"/>
    <property type="match status" value="1"/>
</dbReference>
<evidence type="ECO:0000313" key="13">
    <source>
        <dbReference type="EMBL" id="VFU14847.1"/>
    </source>
</evidence>
<dbReference type="AlphaFoldDB" id="A0A485LZK8"/>
<keyword evidence="6 11" id="KW-0812">Transmembrane</keyword>
<dbReference type="PANTHER" id="PTHR33446:SF2">
    <property type="entry name" value="PROTEIN TONB"/>
    <property type="match status" value="1"/>
</dbReference>
<dbReference type="Pfam" id="PF03544">
    <property type="entry name" value="TonB_C"/>
    <property type="match status" value="1"/>
</dbReference>
<feature type="region of interest" description="Disordered" evidence="10">
    <location>
        <begin position="44"/>
        <end position="111"/>
    </location>
</feature>
<keyword evidence="5" id="KW-0997">Cell inner membrane</keyword>
<dbReference type="InterPro" id="IPR003538">
    <property type="entry name" value="TonB"/>
</dbReference>
<dbReference type="PRINTS" id="PR01374">
    <property type="entry name" value="TONBPROTEIN"/>
</dbReference>
<sequence>MKRLIRILALVLVSAVIHVGVFHLFDGMTGTRPAHEPIQVSLVSLKAPEKTTLTEPPRPEPKATPKPGPEPKPAQEPAREPEPQGPHEVPVESAEPVTESRSSAFDGPSHEVRTVDSRMVVEAYERQVAEIIRRNLHYPSIARRRGIEGTVHVRFVIEGRGRAADTRITRSSGALVLDRNALETIERCSFPSPPGGSFEISLPITFRLIEER</sequence>
<protein>
    <submittedName>
        <fullName evidence="13">Protein TonB</fullName>
    </submittedName>
</protein>
<gene>
    <name evidence="13" type="ORF">SCFA_330006</name>
</gene>
<evidence type="ECO:0000259" key="12">
    <source>
        <dbReference type="PROSITE" id="PS52015"/>
    </source>
</evidence>
<dbReference type="InterPro" id="IPR006260">
    <property type="entry name" value="TonB/TolA_C"/>
</dbReference>
<name>A0A485LZK8_9ZZZZ</name>
<organism evidence="13">
    <name type="scientific">anaerobic digester metagenome</name>
    <dbReference type="NCBI Taxonomy" id="1263854"/>
    <lineage>
        <taxon>unclassified sequences</taxon>
        <taxon>metagenomes</taxon>
        <taxon>ecological metagenomes</taxon>
    </lineage>
</organism>